<evidence type="ECO:0000256" key="1">
    <source>
        <dbReference type="SAM" id="Phobius"/>
    </source>
</evidence>
<dbReference type="EMBL" id="PFMR01000273">
    <property type="protein sequence ID" value="PIZ15267.1"/>
    <property type="molecule type" value="Genomic_DNA"/>
</dbReference>
<dbReference type="Proteomes" id="UP000229307">
    <property type="component" value="Unassembled WGS sequence"/>
</dbReference>
<feature type="transmembrane region" description="Helical" evidence="1">
    <location>
        <begin position="12"/>
        <end position="29"/>
    </location>
</feature>
<keyword evidence="1" id="KW-0812">Transmembrane</keyword>
<dbReference type="InterPro" id="IPR012902">
    <property type="entry name" value="N_methyl_site"/>
</dbReference>
<dbReference type="PROSITE" id="PS00409">
    <property type="entry name" value="PROKAR_NTER_METHYL"/>
    <property type="match status" value="1"/>
</dbReference>
<gene>
    <name evidence="2" type="ORF">COY52_10130</name>
</gene>
<sequence>MQKNSSSGMSLVELMMTILIVTIALWSVGELMKQSGIVGQRGKENDIATEIMHKKMESIRDESFYLITNETFTANEPELRDAAGTVTITEVDPDSGWLKLVVINMSWKKWSSDIIMHDTIVTYITRQGINP</sequence>
<evidence type="ECO:0000313" key="3">
    <source>
        <dbReference type="Proteomes" id="UP000229307"/>
    </source>
</evidence>
<accession>A0A2M7S6V2</accession>
<evidence type="ECO:0000313" key="2">
    <source>
        <dbReference type="EMBL" id="PIZ15267.1"/>
    </source>
</evidence>
<dbReference type="Pfam" id="PF07963">
    <property type="entry name" value="N_methyl"/>
    <property type="match status" value="1"/>
</dbReference>
<dbReference type="AlphaFoldDB" id="A0A2M7S6V2"/>
<keyword evidence="1" id="KW-1133">Transmembrane helix</keyword>
<keyword evidence="1" id="KW-0472">Membrane</keyword>
<reference evidence="3" key="1">
    <citation type="submission" date="2017-09" db="EMBL/GenBank/DDBJ databases">
        <title>Depth-based differentiation of microbial function through sediment-hosted aquifers and enrichment of novel symbionts in the deep terrestrial subsurface.</title>
        <authorList>
            <person name="Probst A.J."/>
            <person name="Ladd B."/>
            <person name="Jarett J.K."/>
            <person name="Geller-Mcgrath D.E."/>
            <person name="Sieber C.M.K."/>
            <person name="Emerson J.B."/>
            <person name="Anantharaman K."/>
            <person name="Thomas B.C."/>
            <person name="Malmstrom R."/>
            <person name="Stieglmeier M."/>
            <person name="Klingl A."/>
            <person name="Woyke T."/>
            <person name="Ryan C.M."/>
            <person name="Banfield J.F."/>
        </authorList>
    </citation>
    <scope>NUCLEOTIDE SEQUENCE [LARGE SCALE GENOMIC DNA]</scope>
</reference>
<proteinExistence type="predicted"/>
<comment type="caution">
    <text evidence="2">The sequence shown here is derived from an EMBL/GenBank/DDBJ whole genome shotgun (WGS) entry which is preliminary data.</text>
</comment>
<evidence type="ECO:0008006" key="4">
    <source>
        <dbReference type="Google" id="ProtNLM"/>
    </source>
</evidence>
<organism evidence="2 3">
    <name type="scientific">Candidatus Desantisbacteria bacterium CG_4_10_14_0_8_um_filter_48_22</name>
    <dbReference type="NCBI Taxonomy" id="1974543"/>
    <lineage>
        <taxon>Bacteria</taxon>
        <taxon>Candidatus Desantisiibacteriota</taxon>
    </lineage>
</organism>
<name>A0A2M7S6V2_9BACT</name>
<protein>
    <recommendedName>
        <fullName evidence="4">Prepilin-type N-terminal cleavage/methylation domain-containing protein</fullName>
    </recommendedName>
</protein>